<accession>A0A235BPQ3</accession>
<dbReference type="AlphaFoldDB" id="A0A235BPQ3"/>
<reference evidence="3 4" key="1">
    <citation type="submission" date="2017-07" db="EMBL/GenBank/DDBJ databases">
        <title>Recovery of genomes from metagenomes via a dereplication, aggregation, and scoring strategy.</title>
        <authorList>
            <person name="Sieber C.M."/>
            <person name="Probst A.J."/>
            <person name="Sharrar A."/>
            <person name="Thomas B.C."/>
            <person name="Hess M."/>
            <person name="Tringe S.G."/>
            <person name="Banfield J.F."/>
        </authorList>
    </citation>
    <scope>NUCLEOTIDE SEQUENCE [LARGE SCALE GENOMIC DNA]</scope>
    <source>
        <strain evidence="3">JGI_Cruoil_03_44_89</strain>
    </source>
</reference>
<dbReference type="EMBL" id="NOZQ01000191">
    <property type="protein sequence ID" value="OYD14298.1"/>
    <property type="molecule type" value="Genomic_DNA"/>
</dbReference>
<evidence type="ECO:0000313" key="3">
    <source>
        <dbReference type="EMBL" id="OYD14298.1"/>
    </source>
</evidence>
<proteinExistence type="inferred from homology"/>
<comment type="similarity">
    <text evidence="1">Belongs to the GSP E family.</text>
</comment>
<dbReference type="InterPro" id="IPR050921">
    <property type="entry name" value="T4SS_GSP_E_ATPase"/>
</dbReference>
<feature type="domain" description="Bacterial type II secretion system protein E" evidence="2">
    <location>
        <begin position="11"/>
        <end position="98"/>
    </location>
</feature>
<evidence type="ECO:0000256" key="1">
    <source>
        <dbReference type="ARBA" id="ARBA00006611"/>
    </source>
</evidence>
<dbReference type="GO" id="GO:0016887">
    <property type="term" value="F:ATP hydrolysis activity"/>
    <property type="evidence" value="ECO:0007669"/>
    <property type="project" value="InterPro"/>
</dbReference>
<sequence length="188" mass="20976">MVHQREVGKDTESFGHALKYCLREDPDVIFVGEMRDIETMRFALTAAETGHLLLSTLHTNSAVSSIERIIDVFPSAQHRQIRTQLAATMEAIFSQALLPGTGGGLVLAVEVLTATPAVRAMIRDGREHEIYGSIQTGQKYGMQTFNMSLARLVKSGEVRRSVALSYTRNSEELKRMLEEKEVKNSPQR</sequence>
<dbReference type="Gene3D" id="3.40.50.300">
    <property type="entry name" value="P-loop containing nucleotide triphosphate hydrolases"/>
    <property type="match status" value="1"/>
</dbReference>
<comment type="caution">
    <text evidence="3">The sequence shown here is derived from an EMBL/GenBank/DDBJ whole genome shotgun (WGS) entry which is preliminary data.</text>
</comment>
<dbReference type="Pfam" id="PF00437">
    <property type="entry name" value="T2SSE"/>
    <property type="match status" value="1"/>
</dbReference>
<dbReference type="PANTHER" id="PTHR30486:SF16">
    <property type="entry name" value="TWITCHING MOTILITY PROTEIN PILT"/>
    <property type="match status" value="1"/>
</dbReference>
<name>A0A235BPQ3_UNCW3</name>
<dbReference type="InterPro" id="IPR001482">
    <property type="entry name" value="T2SS/T4SS_dom"/>
</dbReference>
<gene>
    <name evidence="3" type="ORF">CH333_08385</name>
</gene>
<dbReference type="Proteomes" id="UP000215215">
    <property type="component" value="Unassembled WGS sequence"/>
</dbReference>
<organism evidence="3 4">
    <name type="scientific">candidate division WOR-3 bacterium JGI_Cruoil_03_44_89</name>
    <dbReference type="NCBI Taxonomy" id="1973748"/>
    <lineage>
        <taxon>Bacteria</taxon>
        <taxon>Bacteria division WOR-3</taxon>
    </lineage>
</organism>
<evidence type="ECO:0000313" key="4">
    <source>
        <dbReference type="Proteomes" id="UP000215215"/>
    </source>
</evidence>
<evidence type="ECO:0000259" key="2">
    <source>
        <dbReference type="Pfam" id="PF00437"/>
    </source>
</evidence>
<dbReference type="SUPFAM" id="SSF52540">
    <property type="entry name" value="P-loop containing nucleoside triphosphate hydrolases"/>
    <property type="match status" value="1"/>
</dbReference>
<dbReference type="PANTHER" id="PTHR30486">
    <property type="entry name" value="TWITCHING MOTILITY PROTEIN PILT"/>
    <property type="match status" value="1"/>
</dbReference>
<dbReference type="InterPro" id="IPR027417">
    <property type="entry name" value="P-loop_NTPase"/>
</dbReference>
<protein>
    <recommendedName>
        <fullName evidence="2">Bacterial type II secretion system protein E domain-containing protein</fullName>
    </recommendedName>
</protein>